<dbReference type="Proteomes" id="UP000246132">
    <property type="component" value="Unassembled WGS sequence"/>
</dbReference>
<dbReference type="InterPro" id="IPR026001">
    <property type="entry name" value="Abi-like_C"/>
</dbReference>
<gene>
    <name evidence="2" type="ORF">DEM25_004740</name>
</gene>
<evidence type="ECO:0000313" key="2">
    <source>
        <dbReference type="EMBL" id="RKF07156.1"/>
    </source>
</evidence>
<evidence type="ECO:0000313" key="3">
    <source>
        <dbReference type="Proteomes" id="UP000246132"/>
    </source>
</evidence>
<dbReference type="AlphaFoldDB" id="A0A3A8AB55"/>
<reference evidence="2 3" key="1">
    <citation type="journal article" date="2018" name="Int. J. Syst. Bacteriol.">
        <title>Oceaniradius stylonemae gen. nov., sp. nov., isolated from a red alga, Stylonema cornu-cervi.</title>
        <authorList>
            <person name="Jeong S."/>
        </authorList>
    </citation>
    <scope>NUCLEOTIDE SEQUENCE [LARGE SCALE GENOMIC DNA]</scope>
    <source>
        <strain evidence="2 3">StC1</strain>
    </source>
</reference>
<comment type="caution">
    <text evidence="2">The sequence shown here is derived from an EMBL/GenBank/DDBJ whole genome shotgun (WGS) entry which is preliminary data.</text>
</comment>
<dbReference type="Pfam" id="PF14355">
    <property type="entry name" value="Abi_C"/>
    <property type="match status" value="1"/>
</dbReference>
<dbReference type="EMBL" id="QFWV02000004">
    <property type="protein sequence ID" value="RKF07156.1"/>
    <property type="molecule type" value="Genomic_DNA"/>
</dbReference>
<dbReference type="OrthoDB" id="7021751at2"/>
<name>A0A3A8AB55_9HYPH</name>
<proteinExistence type="predicted"/>
<dbReference type="RefSeq" id="WP_109766927.1">
    <property type="nucleotide sequence ID" value="NZ_QFWV02000004.1"/>
</dbReference>
<sequence>MPFVMQQMRAVIERFPDTGDGFRRELEAIEANVETNPHICLGLARSFLETCCLTIELERDGAVAQASGRADDLPQRAKKLIDRIVLGFEGHPEQTAIEQHLTALAGSLNGAVRALSQLSNIPGLRHGGASAWTGAEQRHAALLAVAVDALSAFLFECHREELLRTDRAPVRYDDEPDFNTSFDDEWPVEIATYRYNASEVLFLLDPEAYKSELAGWKSAQPVQAEAETD</sequence>
<feature type="domain" description="Abortive infection protein-like C-terminal" evidence="1">
    <location>
        <begin position="88"/>
        <end position="156"/>
    </location>
</feature>
<organism evidence="2 3">
    <name type="scientific">Oceaniradius stylonematis</name>
    <dbReference type="NCBI Taxonomy" id="2184161"/>
    <lineage>
        <taxon>Bacteria</taxon>
        <taxon>Pseudomonadati</taxon>
        <taxon>Pseudomonadota</taxon>
        <taxon>Alphaproteobacteria</taxon>
        <taxon>Hyphomicrobiales</taxon>
        <taxon>Ahrensiaceae</taxon>
        <taxon>Oceaniradius</taxon>
    </lineage>
</organism>
<protein>
    <recommendedName>
        <fullName evidence="1">Abortive infection protein-like C-terminal domain-containing protein</fullName>
    </recommendedName>
</protein>
<keyword evidence="3" id="KW-1185">Reference proteome</keyword>
<evidence type="ECO:0000259" key="1">
    <source>
        <dbReference type="Pfam" id="PF14355"/>
    </source>
</evidence>
<accession>A0A3A8AB55</accession>